<keyword evidence="7" id="KW-0653">Protein transport</keyword>
<dbReference type="KEGG" id="crx:CRECT_0669"/>
<keyword evidence="4 7" id="KW-0812">Transmembrane</keyword>
<dbReference type="Gene3D" id="3.30.420.270">
    <property type="match status" value="1"/>
</dbReference>
<dbReference type="GO" id="GO:0022857">
    <property type="term" value="F:transmembrane transporter activity"/>
    <property type="evidence" value="ECO:0007669"/>
    <property type="project" value="InterPro"/>
</dbReference>
<evidence type="ECO:0000256" key="3">
    <source>
        <dbReference type="ARBA" id="ARBA00022475"/>
    </source>
</evidence>
<protein>
    <submittedName>
        <fullName evidence="8">TonB system transport protein ExbD</fullName>
    </submittedName>
</protein>
<dbReference type="Proteomes" id="UP000502377">
    <property type="component" value="Chromosome"/>
</dbReference>
<dbReference type="RefSeq" id="WP_002944421.1">
    <property type="nucleotide sequence ID" value="NZ_CAURIV010000002.1"/>
</dbReference>
<reference evidence="8 9" key="1">
    <citation type="submission" date="2016-07" db="EMBL/GenBank/DDBJ databases">
        <title>Comparative genomics of the Campylobacter concisus group.</title>
        <authorList>
            <person name="Miller W.G."/>
            <person name="Yee E."/>
            <person name="Chapman M.H."/>
            <person name="Huynh S."/>
            <person name="Bono J.L."/>
            <person name="On S.L.W."/>
            <person name="StLeger J."/>
            <person name="Foster G."/>
            <person name="Parker C.T."/>
        </authorList>
    </citation>
    <scope>NUCLEOTIDE SEQUENCE [LARGE SCALE GENOMIC DNA]</scope>
    <source>
        <strain evidence="8 9">ATCC 33238</strain>
    </source>
</reference>
<evidence type="ECO:0000256" key="5">
    <source>
        <dbReference type="ARBA" id="ARBA00022989"/>
    </source>
</evidence>
<dbReference type="EMBL" id="CP012543">
    <property type="protein sequence ID" value="QCD46355.1"/>
    <property type="molecule type" value="Genomic_DNA"/>
</dbReference>
<dbReference type="Pfam" id="PF02472">
    <property type="entry name" value="ExbD"/>
    <property type="match status" value="1"/>
</dbReference>
<evidence type="ECO:0000313" key="8">
    <source>
        <dbReference type="EMBL" id="QCD46355.1"/>
    </source>
</evidence>
<keyword evidence="3" id="KW-1003">Cell membrane</keyword>
<gene>
    <name evidence="8" type="primary">exbD1</name>
    <name evidence="8" type="ORF">CRECT_0669</name>
</gene>
<accession>A0A6G5QKX5</accession>
<organism evidence="8 9">
    <name type="scientific">Campylobacter rectus</name>
    <name type="common">Wolinella recta</name>
    <dbReference type="NCBI Taxonomy" id="203"/>
    <lineage>
        <taxon>Bacteria</taxon>
        <taxon>Pseudomonadati</taxon>
        <taxon>Campylobacterota</taxon>
        <taxon>Epsilonproteobacteria</taxon>
        <taxon>Campylobacterales</taxon>
        <taxon>Campylobacteraceae</taxon>
        <taxon>Campylobacter</taxon>
    </lineage>
</organism>
<name>A0A6G5QKX5_CAMRE</name>
<evidence type="ECO:0000256" key="6">
    <source>
        <dbReference type="ARBA" id="ARBA00023136"/>
    </source>
</evidence>
<evidence type="ECO:0000256" key="2">
    <source>
        <dbReference type="ARBA" id="ARBA00005811"/>
    </source>
</evidence>
<evidence type="ECO:0000256" key="7">
    <source>
        <dbReference type="RuleBase" id="RU003879"/>
    </source>
</evidence>
<keyword evidence="6" id="KW-0472">Membrane</keyword>
<comment type="subcellular location">
    <subcellularLocation>
        <location evidence="1">Cell membrane</location>
        <topology evidence="1">Single-pass membrane protein</topology>
    </subcellularLocation>
    <subcellularLocation>
        <location evidence="7">Cell membrane</location>
        <topology evidence="7">Single-pass type II membrane protein</topology>
    </subcellularLocation>
</comment>
<evidence type="ECO:0000313" key="9">
    <source>
        <dbReference type="Proteomes" id="UP000502377"/>
    </source>
</evidence>
<proteinExistence type="inferred from homology"/>
<dbReference type="GO" id="GO:0015031">
    <property type="term" value="P:protein transport"/>
    <property type="evidence" value="ECO:0007669"/>
    <property type="project" value="UniProtKB-KW"/>
</dbReference>
<dbReference type="GO" id="GO:0005886">
    <property type="term" value="C:plasma membrane"/>
    <property type="evidence" value="ECO:0007669"/>
    <property type="project" value="UniProtKB-SubCell"/>
</dbReference>
<keyword evidence="5" id="KW-1133">Transmembrane helix</keyword>
<evidence type="ECO:0000256" key="4">
    <source>
        <dbReference type="ARBA" id="ARBA00022692"/>
    </source>
</evidence>
<comment type="similarity">
    <text evidence="2 7">Belongs to the ExbD/TolR family.</text>
</comment>
<sequence>MRYVRRDKGKHTGISMLNLIDVIFVLLLFFMLTTSFNKFAHIDIALPQSASNLNEEDKKNVEVFYLLNGEVLLSINGEQKSLNLTNLSEEIANLTPKQKESIKLNADEAINYGEVVNLISILKDSGTQNVELNIKKKPKG</sequence>
<dbReference type="PANTHER" id="PTHR30558:SF7">
    <property type="entry name" value="TOL-PAL SYSTEM PROTEIN TOLR"/>
    <property type="match status" value="1"/>
</dbReference>
<evidence type="ECO:0000256" key="1">
    <source>
        <dbReference type="ARBA" id="ARBA00004162"/>
    </source>
</evidence>
<dbReference type="AlphaFoldDB" id="A0A6G5QKX5"/>
<keyword evidence="7" id="KW-0813">Transport</keyword>
<dbReference type="PANTHER" id="PTHR30558">
    <property type="entry name" value="EXBD MEMBRANE COMPONENT OF PMF-DRIVEN MACROMOLECULE IMPORT SYSTEM"/>
    <property type="match status" value="1"/>
</dbReference>
<dbReference type="InterPro" id="IPR003400">
    <property type="entry name" value="ExbD"/>
</dbReference>